<accession>A0A6P4EX85</accession>
<gene>
    <name evidence="3" type="primary">LOC108045042</name>
    <name evidence="1" type="synonym">108045042</name>
</gene>
<dbReference type="InterPro" id="IPR006611">
    <property type="entry name" value="DUF1431_DROsp"/>
</dbReference>
<protein>
    <submittedName>
        <fullName evidence="3">Uncharacterized protein LOC108045042</fullName>
    </submittedName>
</protein>
<dbReference type="PANTHER" id="PTHR20977:SF0">
    <property type="entry name" value="AT13385P-RELATED"/>
    <property type="match status" value="1"/>
</dbReference>
<dbReference type="PANTHER" id="PTHR20977">
    <property type="entry name" value="AT13385P-RELATED"/>
    <property type="match status" value="1"/>
</dbReference>
<evidence type="ECO:0000313" key="3">
    <source>
        <dbReference type="RefSeq" id="XP_016979703.1"/>
    </source>
</evidence>
<name>A0A6P4EX85_DRORH</name>
<organism evidence="3">
    <name type="scientific">Drosophila rhopaloa</name>
    <name type="common">Fruit fly</name>
    <dbReference type="NCBI Taxonomy" id="1041015"/>
    <lineage>
        <taxon>Eukaryota</taxon>
        <taxon>Metazoa</taxon>
        <taxon>Ecdysozoa</taxon>
        <taxon>Arthropoda</taxon>
        <taxon>Hexapoda</taxon>
        <taxon>Insecta</taxon>
        <taxon>Pterygota</taxon>
        <taxon>Neoptera</taxon>
        <taxon>Endopterygota</taxon>
        <taxon>Diptera</taxon>
        <taxon>Brachycera</taxon>
        <taxon>Muscomorpha</taxon>
        <taxon>Ephydroidea</taxon>
        <taxon>Drosophilidae</taxon>
        <taxon>Drosophila</taxon>
        <taxon>Sophophora</taxon>
    </lineage>
</organism>
<sequence length="232" mass="26957">MGVLQNVHRSLLMQHKVVPLTIKRMYDTQIRIAIRKKRVEFQKALLAPCPESGCKQPPLMLPKPECQDDPCADMELPMDLEHYTPSDKAKRKYQRTWCECYFIPKAAVQAKKKYPNRPRRPLRCVATEVFECRDEDMNPPDKSRLKPEKLIDVPRIGEWPCCKIPAPGCPKSRNPPSCDAGRIPSCCKKRRTQYPSFSECIKVGLLDPIPPCECEKKVNLCDVWAYWRRKHH</sequence>
<dbReference type="RefSeq" id="XP_016979703.1">
    <property type="nucleotide sequence ID" value="XM_017124214.1"/>
</dbReference>
<dbReference type="OrthoDB" id="7812215at2759"/>
<dbReference type="OMA" id="RTWCECY"/>
<reference evidence="1" key="3">
    <citation type="submission" date="2025-05" db="UniProtKB">
        <authorList>
            <consortium name="EnsemblMetazoa"/>
        </authorList>
    </citation>
    <scope>IDENTIFICATION</scope>
</reference>
<dbReference type="EnsemblMetazoa" id="XM_017124214.2">
    <property type="protein sequence ID" value="XP_016979703.1"/>
    <property type="gene ID" value="LOC108045042"/>
</dbReference>
<proteinExistence type="predicted"/>
<reference evidence="3" key="2">
    <citation type="submission" date="2025-04" db="UniProtKB">
        <authorList>
            <consortium name="RefSeq"/>
        </authorList>
    </citation>
    <scope>IDENTIFICATION</scope>
</reference>
<keyword evidence="2" id="KW-1185">Reference proteome</keyword>
<reference evidence="2" key="1">
    <citation type="journal article" date="2021" name="Elife">
        <title>Highly contiguous assemblies of 101 drosophilid genomes.</title>
        <authorList>
            <person name="Kim B.Y."/>
            <person name="Wang J.R."/>
            <person name="Miller D.E."/>
            <person name="Barmina O."/>
            <person name="Delaney E."/>
            <person name="Thompson A."/>
            <person name="Comeault A.A."/>
            <person name="Peede D."/>
            <person name="D'Agostino E.R."/>
            <person name="Pelaez J."/>
            <person name="Aguilar J.M."/>
            <person name="Haji D."/>
            <person name="Matsunaga T."/>
            <person name="Armstrong E.E."/>
            <person name="Zych M."/>
            <person name="Ogawa Y."/>
            <person name="Stamenkovic-Radak M."/>
            <person name="Jelic M."/>
            <person name="Veselinovic M.S."/>
            <person name="Tanaskovic M."/>
            <person name="Eric P."/>
            <person name="Gao J.J."/>
            <person name="Katoh T.K."/>
            <person name="Toda M.J."/>
            <person name="Watabe H."/>
            <person name="Watada M."/>
            <person name="Davis J.S."/>
            <person name="Moyle L.C."/>
            <person name="Manoli G."/>
            <person name="Bertolini E."/>
            <person name="Kostal V."/>
            <person name="Hawley R.S."/>
            <person name="Takahashi A."/>
            <person name="Jones C.D."/>
            <person name="Price D.K."/>
            <person name="Whiteman N."/>
            <person name="Kopp A."/>
            <person name="Matute D.R."/>
            <person name="Petrov D.A."/>
        </authorList>
    </citation>
    <scope>NUCLEOTIDE SEQUENCE [LARGE SCALE GENOMIC DNA]</scope>
</reference>
<dbReference type="Pfam" id="PF07248">
    <property type="entry name" value="DUF1431"/>
    <property type="match status" value="1"/>
</dbReference>
<dbReference type="Proteomes" id="UP001652680">
    <property type="component" value="Unassembled WGS sequence"/>
</dbReference>
<evidence type="ECO:0000313" key="2">
    <source>
        <dbReference type="Proteomes" id="UP001652680"/>
    </source>
</evidence>
<dbReference type="AlphaFoldDB" id="A0A6P4EX85"/>
<dbReference type="SMART" id="SM00689">
    <property type="entry name" value="DM6"/>
    <property type="match status" value="1"/>
</dbReference>
<dbReference type="GeneID" id="108045042"/>
<evidence type="ECO:0000313" key="1">
    <source>
        <dbReference type="EnsemblMetazoa" id="XP_016979703.1"/>
    </source>
</evidence>